<keyword evidence="1" id="KW-0472">Membrane</keyword>
<organism evidence="2">
    <name type="scientific">uncultured Sulfurovum sp</name>
    <dbReference type="NCBI Taxonomy" id="269237"/>
    <lineage>
        <taxon>Bacteria</taxon>
        <taxon>Pseudomonadati</taxon>
        <taxon>Campylobacterota</taxon>
        <taxon>Epsilonproteobacteria</taxon>
        <taxon>Campylobacterales</taxon>
        <taxon>Sulfurovaceae</taxon>
        <taxon>Sulfurovum</taxon>
        <taxon>environmental samples</taxon>
    </lineage>
</organism>
<evidence type="ECO:0000313" key="2">
    <source>
        <dbReference type="EMBL" id="CAA6823512.1"/>
    </source>
</evidence>
<feature type="transmembrane region" description="Helical" evidence="1">
    <location>
        <begin position="141"/>
        <end position="161"/>
    </location>
</feature>
<evidence type="ECO:0000256" key="1">
    <source>
        <dbReference type="SAM" id="Phobius"/>
    </source>
</evidence>
<keyword evidence="1" id="KW-0812">Transmembrane</keyword>
<feature type="transmembrane region" description="Helical" evidence="1">
    <location>
        <begin position="17"/>
        <end position="37"/>
    </location>
</feature>
<accession>A0A6S6TRQ7</accession>
<sequence length="162" mass="18593">MVIYFDDISALFKSENILLGAITLAVVVIFPIIWIIIGKAEAVSSAIFKVMDGHLDDLIAFVIKNFLTQGSRDKVGDYGSKLEKQSTVTRFILEFLFEKINFFEEVSKLLKEKDYSDKELTLKMSARIREEEFFEDLEPSWMTAFILILANVGIIYSAHYFL</sequence>
<name>A0A6S6TRQ7_9BACT</name>
<proteinExistence type="predicted"/>
<reference evidence="2" key="1">
    <citation type="submission" date="2020-01" db="EMBL/GenBank/DDBJ databases">
        <authorList>
            <person name="Meier V. D."/>
            <person name="Meier V D."/>
        </authorList>
    </citation>
    <scope>NUCLEOTIDE SEQUENCE</scope>
    <source>
        <strain evidence="2">HLG_WM_MAG_05</strain>
    </source>
</reference>
<keyword evidence="1" id="KW-1133">Transmembrane helix</keyword>
<protein>
    <submittedName>
        <fullName evidence="2">Uncharacterized protein</fullName>
    </submittedName>
</protein>
<dbReference type="EMBL" id="CACVAU010000069">
    <property type="protein sequence ID" value="CAA6823512.1"/>
    <property type="molecule type" value="Genomic_DNA"/>
</dbReference>
<gene>
    <name evidence="2" type="ORF">HELGO_WM6120</name>
</gene>
<dbReference type="AlphaFoldDB" id="A0A6S6TRQ7"/>